<evidence type="ECO:0000256" key="1">
    <source>
        <dbReference type="ARBA" id="ARBA00022801"/>
    </source>
</evidence>
<reference evidence="3 4" key="1">
    <citation type="submission" date="2020-08" db="EMBL/GenBank/DDBJ databases">
        <title>Genomic Encyclopedia of Type Strains, Phase IV (KMG-IV): sequencing the most valuable type-strain genomes for metagenomic binning, comparative biology and taxonomic classification.</title>
        <authorList>
            <person name="Goeker M."/>
        </authorList>
    </citation>
    <scope>NUCLEOTIDE SEQUENCE [LARGE SCALE GENOMIC DNA]</scope>
    <source>
        <strain evidence="3 4">DSM 5391</strain>
    </source>
</reference>
<dbReference type="HAMAP" id="MF_01940">
    <property type="entry name" value="RNA_CPDase"/>
    <property type="match status" value="1"/>
</dbReference>
<dbReference type="PANTHER" id="PTHR35561">
    <property type="entry name" value="RNA 2',3'-CYCLIC PHOSPHODIESTERASE"/>
    <property type="match status" value="1"/>
</dbReference>
<dbReference type="Pfam" id="PF13563">
    <property type="entry name" value="2_5_RNA_ligase2"/>
    <property type="match status" value="1"/>
</dbReference>
<keyword evidence="3" id="KW-0436">Ligase</keyword>
<evidence type="ECO:0000256" key="2">
    <source>
        <dbReference type="HAMAP-Rule" id="MF_01940"/>
    </source>
</evidence>
<dbReference type="InterPro" id="IPR004175">
    <property type="entry name" value="RNA_CPDase"/>
</dbReference>
<keyword evidence="1 2" id="KW-0378">Hydrolase</keyword>
<feature type="short sequence motif" description="HXTX 1" evidence="2">
    <location>
        <begin position="44"/>
        <end position="47"/>
    </location>
</feature>
<dbReference type="AlphaFoldDB" id="A0A7X0HRV8"/>
<dbReference type="EC" id="3.1.4.58" evidence="2"/>
<dbReference type="GO" id="GO:0004113">
    <property type="term" value="F:2',3'-cyclic-nucleotide 3'-phosphodiesterase activity"/>
    <property type="evidence" value="ECO:0007669"/>
    <property type="project" value="InterPro"/>
</dbReference>
<dbReference type="GO" id="GO:0008664">
    <property type="term" value="F:RNA 2',3'-cyclic 3'-phosphodiesterase activity"/>
    <property type="evidence" value="ECO:0007669"/>
    <property type="project" value="UniProtKB-EC"/>
</dbReference>
<feature type="short sequence motif" description="HXTX 2" evidence="2">
    <location>
        <begin position="130"/>
        <end position="133"/>
    </location>
</feature>
<feature type="active site" description="Proton acceptor" evidence="2">
    <location>
        <position position="130"/>
    </location>
</feature>
<evidence type="ECO:0000313" key="3">
    <source>
        <dbReference type="EMBL" id="MBB6445755.1"/>
    </source>
</evidence>
<sequence>METKSHYFWAARLPDEAKHAIHARLGPKQSDFQFKRWVHEDDYHITLAFLGYAEPQQLDVSAEIIGQAIRDETSFPLAINHIGVFGRGDNPRIFWGGMAREERLFQLQTLVFKACLQAGFKLDKRPFTPHITLARNWSGESFERQWLAEHNPFKDEIPFSVNEVVLYRTKMGSAPKYETVTNLLLNR</sequence>
<accession>A0A7X0HRV8</accession>
<comment type="caution">
    <text evidence="3">The sequence shown here is derived from an EMBL/GenBank/DDBJ whole genome shotgun (WGS) entry which is preliminary data.</text>
</comment>
<dbReference type="RefSeq" id="WP_184526104.1">
    <property type="nucleotide sequence ID" value="NZ_JACHGK010000007.1"/>
</dbReference>
<comment type="function">
    <text evidence="2">Hydrolyzes RNA 2',3'-cyclic phosphodiester to an RNA 2'-phosphomonoester.</text>
</comment>
<dbReference type="SUPFAM" id="SSF55144">
    <property type="entry name" value="LigT-like"/>
    <property type="match status" value="1"/>
</dbReference>
<comment type="similarity">
    <text evidence="2">Belongs to the 2H phosphoesterase superfamily. ThpR family.</text>
</comment>
<dbReference type="GO" id="GO:0016874">
    <property type="term" value="F:ligase activity"/>
    <property type="evidence" value="ECO:0007669"/>
    <property type="project" value="UniProtKB-KW"/>
</dbReference>
<name>A0A7X0HRV8_9BACI</name>
<evidence type="ECO:0000313" key="4">
    <source>
        <dbReference type="Proteomes" id="UP000531594"/>
    </source>
</evidence>
<dbReference type="PANTHER" id="PTHR35561:SF1">
    <property type="entry name" value="RNA 2',3'-CYCLIC PHOSPHODIESTERASE"/>
    <property type="match status" value="1"/>
</dbReference>
<protein>
    <recommendedName>
        <fullName evidence="2">RNA 2',3'-cyclic phosphodiesterase</fullName>
        <shortName evidence="2">RNA 2',3'-CPDase</shortName>
        <ecNumber evidence="2">3.1.4.58</ecNumber>
    </recommendedName>
</protein>
<dbReference type="InterPro" id="IPR009097">
    <property type="entry name" value="Cyclic_Pdiesterase"/>
</dbReference>
<dbReference type="Gene3D" id="3.90.1140.10">
    <property type="entry name" value="Cyclic phosphodiesterase"/>
    <property type="match status" value="1"/>
</dbReference>
<proteinExistence type="inferred from homology"/>
<dbReference type="Proteomes" id="UP000531594">
    <property type="component" value="Unassembled WGS sequence"/>
</dbReference>
<comment type="catalytic activity">
    <reaction evidence="2">
        <text>a 3'-end 2',3'-cyclophospho-ribonucleotide-RNA + H2O = a 3'-end 2'-phospho-ribonucleotide-RNA + H(+)</text>
        <dbReference type="Rhea" id="RHEA:11828"/>
        <dbReference type="Rhea" id="RHEA-COMP:10464"/>
        <dbReference type="Rhea" id="RHEA-COMP:17353"/>
        <dbReference type="ChEBI" id="CHEBI:15377"/>
        <dbReference type="ChEBI" id="CHEBI:15378"/>
        <dbReference type="ChEBI" id="CHEBI:83064"/>
        <dbReference type="ChEBI" id="CHEBI:173113"/>
        <dbReference type="EC" id="3.1.4.58"/>
    </reaction>
</comment>
<keyword evidence="4" id="KW-1185">Reference proteome</keyword>
<organism evidence="3 4">
    <name type="scientific">Bacillus benzoevorans</name>
    <dbReference type="NCBI Taxonomy" id="1456"/>
    <lineage>
        <taxon>Bacteria</taxon>
        <taxon>Bacillati</taxon>
        <taxon>Bacillota</taxon>
        <taxon>Bacilli</taxon>
        <taxon>Bacillales</taxon>
        <taxon>Bacillaceae</taxon>
        <taxon>Bacillus</taxon>
    </lineage>
</organism>
<dbReference type="NCBIfam" id="TIGR02258">
    <property type="entry name" value="2_5_ligase"/>
    <property type="match status" value="1"/>
</dbReference>
<dbReference type="EMBL" id="JACHGK010000007">
    <property type="protein sequence ID" value="MBB6445755.1"/>
    <property type="molecule type" value="Genomic_DNA"/>
</dbReference>
<gene>
    <name evidence="3" type="ORF">HNR53_002380</name>
</gene>
<feature type="active site" description="Proton donor" evidence="2">
    <location>
        <position position="44"/>
    </location>
</feature>